<feature type="domain" description="Flavin reductase like" evidence="2">
    <location>
        <begin position="29"/>
        <end position="180"/>
    </location>
</feature>
<protein>
    <submittedName>
        <fullName evidence="3">NADH-FMN oxidoreductase RutF, flavin reductase (DIM6/NTAB) family</fullName>
    </submittedName>
</protein>
<proteinExistence type="predicted"/>
<dbReference type="InterPro" id="IPR012349">
    <property type="entry name" value="Split_barrel_FMN-bd"/>
</dbReference>
<dbReference type="Proteomes" id="UP000243719">
    <property type="component" value="Unassembled WGS sequence"/>
</dbReference>
<dbReference type="OrthoDB" id="8525727at2"/>
<dbReference type="SUPFAM" id="SSF50475">
    <property type="entry name" value="FMN-binding split barrel"/>
    <property type="match status" value="1"/>
</dbReference>
<dbReference type="SMART" id="SM00903">
    <property type="entry name" value="Flavin_Reduct"/>
    <property type="match status" value="1"/>
</dbReference>
<dbReference type="PANTHER" id="PTHR30466:SF1">
    <property type="entry name" value="FMN REDUCTASE (NADH) RUTF"/>
    <property type="match status" value="1"/>
</dbReference>
<dbReference type="EMBL" id="FNLO01000018">
    <property type="protein sequence ID" value="SDV51533.1"/>
    <property type="molecule type" value="Genomic_DNA"/>
</dbReference>
<evidence type="ECO:0000313" key="3">
    <source>
        <dbReference type="EMBL" id="SDV51533.1"/>
    </source>
</evidence>
<dbReference type="Pfam" id="PF01613">
    <property type="entry name" value="Flavin_Reduct"/>
    <property type="match status" value="1"/>
</dbReference>
<dbReference type="InterPro" id="IPR002563">
    <property type="entry name" value="Flavin_Rdtase-like_dom"/>
</dbReference>
<dbReference type="STRING" id="1770053.SAMN05216551_11839"/>
<dbReference type="GO" id="GO:0010181">
    <property type="term" value="F:FMN binding"/>
    <property type="evidence" value="ECO:0007669"/>
    <property type="project" value="InterPro"/>
</dbReference>
<gene>
    <name evidence="3" type="ORF">SAMN05216551_11839</name>
</gene>
<sequence>MNAVEMSMHAPAAAEDAALAMQASFKQAMRRLAGGVALLATVHDGVRHGMTVTAVSSLTMEPPALLVSVNRSASAFAAFAASARFSVNLLAEAQADLASAFARKPDGDARFANGAWRTGVHGMPVLDGALASIVCRVHDTVTFGTHAILIGRVEQLAVGPLALDEPPRAPLLFLSGQFGAFRPMPR</sequence>
<dbReference type="GO" id="GO:0042602">
    <property type="term" value="F:riboflavin reductase (NADPH) activity"/>
    <property type="evidence" value="ECO:0007669"/>
    <property type="project" value="TreeGrafter"/>
</dbReference>
<keyword evidence="4" id="KW-1185">Reference proteome</keyword>
<dbReference type="AlphaFoldDB" id="A0A1H2PW33"/>
<dbReference type="PANTHER" id="PTHR30466">
    <property type="entry name" value="FLAVIN REDUCTASE"/>
    <property type="match status" value="1"/>
</dbReference>
<dbReference type="InterPro" id="IPR050268">
    <property type="entry name" value="NADH-dep_flavin_reductase"/>
</dbReference>
<accession>A0A1H2PW33</accession>
<dbReference type="RefSeq" id="WP_091913263.1">
    <property type="nucleotide sequence ID" value="NZ_FNLO01000018.1"/>
</dbReference>
<evidence type="ECO:0000259" key="2">
    <source>
        <dbReference type="SMART" id="SM00903"/>
    </source>
</evidence>
<evidence type="ECO:0000313" key="4">
    <source>
        <dbReference type="Proteomes" id="UP000243719"/>
    </source>
</evidence>
<dbReference type="Gene3D" id="2.30.110.10">
    <property type="entry name" value="Electron Transport, Fmn-binding Protein, Chain A"/>
    <property type="match status" value="1"/>
</dbReference>
<evidence type="ECO:0000256" key="1">
    <source>
        <dbReference type="ARBA" id="ARBA00023002"/>
    </source>
</evidence>
<reference evidence="4" key="1">
    <citation type="submission" date="2016-09" db="EMBL/GenBank/DDBJ databases">
        <authorList>
            <person name="Varghese N."/>
            <person name="Submissions S."/>
        </authorList>
    </citation>
    <scope>NUCLEOTIDE SEQUENCE [LARGE SCALE GENOMIC DNA]</scope>
    <source>
        <strain evidence="4">JS23</strain>
    </source>
</reference>
<keyword evidence="1" id="KW-0560">Oxidoreductase</keyword>
<name>A0A1H2PW33_9BURK</name>
<organism evidence="3 4">
    <name type="scientific">Chitinasiproducens palmae</name>
    <dbReference type="NCBI Taxonomy" id="1770053"/>
    <lineage>
        <taxon>Bacteria</taxon>
        <taxon>Pseudomonadati</taxon>
        <taxon>Pseudomonadota</taxon>
        <taxon>Betaproteobacteria</taxon>
        <taxon>Burkholderiales</taxon>
        <taxon>Burkholderiaceae</taxon>
        <taxon>Chitinasiproducens</taxon>
    </lineage>
</organism>